<dbReference type="AlphaFoldDB" id="A0A498GZW9"/>
<dbReference type="Proteomes" id="UP000290932">
    <property type="component" value="Unassembled WGS sequence"/>
</dbReference>
<dbReference type="Gene3D" id="2.50.20.10">
    <property type="entry name" value="Lipoprotein localisation LolA/LolB/LppX"/>
    <property type="match status" value="1"/>
</dbReference>
<proteinExistence type="predicted"/>
<dbReference type="InterPro" id="IPR033399">
    <property type="entry name" value="TP_0789-like"/>
</dbReference>
<dbReference type="InterPro" id="IPR029046">
    <property type="entry name" value="LolA/LolB/LppX"/>
</dbReference>
<keyword evidence="3" id="KW-1185">Reference proteome</keyword>
<gene>
    <name evidence="2" type="ORF">ABH15_05395</name>
</gene>
<dbReference type="Pfam" id="PF17131">
    <property type="entry name" value="LolA_like"/>
    <property type="match status" value="1"/>
</dbReference>
<dbReference type="EMBL" id="LHQS01000002">
    <property type="protein sequence ID" value="RXE55677.1"/>
    <property type="molecule type" value="Genomic_DNA"/>
</dbReference>
<reference evidence="2 3" key="1">
    <citation type="journal article" date="2015" name="Int. J. Syst. Evol. Microbiol.">
        <title>Methanoculleus taiwanensis sp. nov., a methanogen isolated from deep marine sediment at the deformation front area near Taiwan.</title>
        <authorList>
            <person name="Weng C.Y."/>
            <person name="Chen S.C."/>
            <person name="Lai M.C."/>
            <person name="Wu S.Y."/>
            <person name="Lin S."/>
            <person name="Yang T.F."/>
            <person name="Chen P.C."/>
        </authorList>
    </citation>
    <scope>NUCLEOTIDE SEQUENCE [LARGE SCALE GENOMIC DNA]</scope>
    <source>
        <strain evidence="2 3">CYW4</strain>
    </source>
</reference>
<dbReference type="RefSeq" id="WP_128693361.1">
    <property type="nucleotide sequence ID" value="NZ_LHQS01000002.1"/>
</dbReference>
<organism evidence="2 3">
    <name type="scientific">Methanoculleus taiwanensis</name>
    <dbReference type="NCBI Taxonomy" id="1550565"/>
    <lineage>
        <taxon>Archaea</taxon>
        <taxon>Methanobacteriati</taxon>
        <taxon>Methanobacteriota</taxon>
        <taxon>Stenosarchaea group</taxon>
        <taxon>Methanomicrobia</taxon>
        <taxon>Methanomicrobiales</taxon>
        <taxon>Methanomicrobiaceae</taxon>
        <taxon>Methanoculleus</taxon>
    </lineage>
</organism>
<dbReference type="OrthoDB" id="137725at2157"/>
<protein>
    <recommendedName>
        <fullName evidence="1">Uncharacterized protein TP-0789 domain-containing protein</fullName>
    </recommendedName>
</protein>
<comment type="caution">
    <text evidence="2">The sequence shown here is derived from an EMBL/GenBank/DDBJ whole genome shotgun (WGS) entry which is preliminary data.</text>
</comment>
<accession>A0A498GZW9</accession>
<dbReference type="PANTHER" id="PTHR37507:SF2">
    <property type="entry name" value="SPORULATION PROTEIN YDCC"/>
    <property type="match status" value="1"/>
</dbReference>
<name>A0A498GZW9_9EURY</name>
<evidence type="ECO:0000313" key="2">
    <source>
        <dbReference type="EMBL" id="RXE55677.1"/>
    </source>
</evidence>
<dbReference type="InterPro" id="IPR052944">
    <property type="entry name" value="Sporulation_related"/>
</dbReference>
<dbReference type="SUPFAM" id="SSF89392">
    <property type="entry name" value="Prokaryotic lipoproteins and lipoprotein localization factors"/>
    <property type="match status" value="1"/>
</dbReference>
<dbReference type="PANTHER" id="PTHR37507">
    <property type="entry name" value="SPORULATION PROTEIN YDCC"/>
    <property type="match status" value="1"/>
</dbReference>
<evidence type="ECO:0000313" key="3">
    <source>
        <dbReference type="Proteomes" id="UP000290932"/>
    </source>
</evidence>
<feature type="domain" description="Uncharacterized protein TP-0789" evidence="1">
    <location>
        <begin position="91"/>
        <end position="207"/>
    </location>
</feature>
<sequence length="237" mass="26146">MRSVALLLVVLASIIAVSSGFWAQEPTGGEIRDQILRHRESLCDYSATLQVIKYTDASSGKIFVQVEDPYRYRFERMGADGKPDLLEIFNGSVLWLYRPGTGETELIAAGEAAFDRLVREDYQQVIPRIVEENAIAYLGVEGVNGSRAHVIEASPGNPIRYMGIGFTRMRAWIDASTWMVDKAAFYNEAGNSVLSVEYTNLAVNRGIPKNTFTPPRDAASESQALIPVIFPRGAPSP</sequence>
<evidence type="ECO:0000259" key="1">
    <source>
        <dbReference type="Pfam" id="PF17131"/>
    </source>
</evidence>